<evidence type="ECO:0000256" key="5">
    <source>
        <dbReference type="ARBA" id="ARBA00022801"/>
    </source>
</evidence>
<gene>
    <name evidence="8" type="ORF">EPA93_41270</name>
</gene>
<evidence type="ECO:0000256" key="6">
    <source>
        <dbReference type="ARBA" id="ARBA00022842"/>
    </source>
</evidence>
<dbReference type="EC" id="3.1.3.71" evidence="3"/>
<dbReference type="InterPro" id="IPR005238">
    <property type="entry name" value="ComB-like"/>
</dbReference>
<organism evidence="8 9">
    <name type="scientific">Ktedonosporobacter rubrisoli</name>
    <dbReference type="NCBI Taxonomy" id="2509675"/>
    <lineage>
        <taxon>Bacteria</taxon>
        <taxon>Bacillati</taxon>
        <taxon>Chloroflexota</taxon>
        <taxon>Ktedonobacteria</taxon>
        <taxon>Ktedonobacterales</taxon>
        <taxon>Ktedonosporobacteraceae</taxon>
        <taxon>Ktedonosporobacter</taxon>
    </lineage>
</organism>
<accession>A0A4P6K1T4</accession>
<dbReference type="InterPro" id="IPR036702">
    <property type="entry name" value="ComB-like_sf"/>
</dbReference>
<evidence type="ECO:0000256" key="1">
    <source>
        <dbReference type="ARBA" id="ARBA00001946"/>
    </source>
</evidence>
<dbReference type="PANTHER" id="PTHR37311">
    <property type="entry name" value="2-PHOSPHOSULFOLACTATE PHOSPHATASE-RELATED"/>
    <property type="match status" value="1"/>
</dbReference>
<evidence type="ECO:0000313" key="8">
    <source>
        <dbReference type="EMBL" id="QBD82069.1"/>
    </source>
</evidence>
<proteinExistence type="inferred from homology"/>
<keyword evidence="5" id="KW-0378">Hydrolase</keyword>
<comment type="cofactor">
    <cofactor evidence="1">
        <name>Mg(2+)</name>
        <dbReference type="ChEBI" id="CHEBI:18420"/>
    </cofactor>
</comment>
<protein>
    <recommendedName>
        <fullName evidence="4">Probable 2-phosphosulfolactate phosphatase</fullName>
        <ecNumber evidence="3">3.1.3.71</ecNumber>
    </recommendedName>
</protein>
<dbReference type="GO" id="GO:0050545">
    <property type="term" value="F:sulfopyruvate decarboxylase activity"/>
    <property type="evidence" value="ECO:0007669"/>
    <property type="project" value="TreeGrafter"/>
</dbReference>
<dbReference type="Proteomes" id="UP000290365">
    <property type="component" value="Chromosome"/>
</dbReference>
<evidence type="ECO:0000256" key="7">
    <source>
        <dbReference type="ARBA" id="ARBA00033711"/>
    </source>
</evidence>
<dbReference type="Pfam" id="PF04029">
    <property type="entry name" value="2-ph_phosp"/>
    <property type="match status" value="1"/>
</dbReference>
<dbReference type="RefSeq" id="WP_129893136.1">
    <property type="nucleotide sequence ID" value="NZ_CP035758.1"/>
</dbReference>
<evidence type="ECO:0000313" key="9">
    <source>
        <dbReference type="Proteomes" id="UP000290365"/>
    </source>
</evidence>
<dbReference type="GO" id="GO:0000287">
    <property type="term" value="F:magnesium ion binding"/>
    <property type="evidence" value="ECO:0007669"/>
    <property type="project" value="InterPro"/>
</dbReference>
<comment type="catalytic activity">
    <reaction evidence="7">
        <text>(2R)-O-phospho-3-sulfolactate + H2O = (2R)-3-sulfolactate + phosphate</text>
        <dbReference type="Rhea" id="RHEA:23416"/>
        <dbReference type="ChEBI" id="CHEBI:15377"/>
        <dbReference type="ChEBI" id="CHEBI:15597"/>
        <dbReference type="ChEBI" id="CHEBI:43474"/>
        <dbReference type="ChEBI" id="CHEBI:58738"/>
        <dbReference type="EC" id="3.1.3.71"/>
    </reaction>
</comment>
<dbReference type="OrthoDB" id="4913at2"/>
<keyword evidence="9" id="KW-1185">Reference proteome</keyword>
<sequence length="241" mass="26065">MEVFRSTREEAEQARGIVIAIDVIRAFSVASYAFANGARGIWLVRTVDEAHALHAREPEAWLIGEIGGRLIPGFNCNNSPAQIAKAPLAGRQLIQRTGAGTQEAVGAINASCVLLGALTNARATAAYASLLASSTRDCITLLPTASHPGNTWNEDEMCADYIQALLNGEQDASAILARGRERLESDGRLNLWQQGEADFPAEDIEAVFNIDCFDFALVGQHQTWQGITYVEVHQLETSALQ</sequence>
<keyword evidence="6" id="KW-0460">Magnesium</keyword>
<evidence type="ECO:0000256" key="3">
    <source>
        <dbReference type="ARBA" id="ARBA00012953"/>
    </source>
</evidence>
<dbReference type="Gene3D" id="3.90.1560.10">
    <property type="entry name" value="ComB-like"/>
    <property type="match status" value="1"/>
</dbReference>
<dbReference type="AlphaFoldDB" id="A0A4P6K1T4"/>
<dbReference type="EMBL" id="CP035758">
    <property type="protein sequence ID" value="QBD82069.1"/>
    <property type="molecule type" value="Genomic_DNA"/>
</dbReference>
<dbReference type="GO" id="GO:0050532">
    <property type="term" value="F:2-phosphosulfolactate phosphatase activity"/>
    <property type="evidence" value="ECO:0007669"/>
    <property type="project" value="UniProtKB-EC"/>
</dbReference>
<dbReference type="KEGG" id="kbs:EPA93_41270"/>
<reference evidence="8 9" key="1">
    <citation type="submission" date="2019-01" db="EMBL/GenBank/DDBJ databases">
        <title>Ktedonosporobacter rubrisoli SCAWS-G2.</title>
        <authorList>
            <person name="Huang Y."/>
            <person name="Yan B."/>
        </authorList>
    </citation>
    <scope>NUCLEOTIDE SEQUENCE [LARGE SCALE GENOMIC DNA]</scope>
    <source>
        <strain evidence="8 9">SCAWS-G2</strain>
    </source>
</reference>
<evidence type="ECO:0000256" key="2">
    <source>
        <dbReference type="ARBA" id="ARBA00009997"/>
    </source>
</evidence>
<comment type="similarity">
    <text evidence="2">Belongs to the ComB family.</text>
</comment>
<name>A0A4P6K1T4_KTERU</name>
<dbReference type="SUPFAM" id="SSF142823">
    <property type="entry name" value="ComB-like"/>
    <property type="match status" value="1"/>
</dbReference>
<dbReference type="PANTHER" id="PTHR37311:SF1">
    <property type="entry name" value="2-PHOSPHOSULFOLACTATE PHOSPHATASE-RELATED"/>
    <property type="match status" value="1"/>
</dbReference>
<evidence type="ECO:0000256" key="4">
    <source>
        <dbReference type="ARBA" id="ARBA00021948"/>
    </source>
</evidence>